<dbReference type="OrthoDB" id="9801725at2"/>
<reference evidence="3" key="2">
    <citation type="submission" date="2018-06" db="EMBL/GenBank/DDBJ databases">
        <title>Genome sequence of Rhodanobacteraceae bacterium strain Dysh456.</title>
        <authorList>
            <person name="Fukui M."/>
        </authorList>
    </citation>
    <scope>NUCLEOTIDE SEQUENCE [LARGE SCALE GENOMIC DNA]</scope>
    <source>
        <strain evidence="3">Dysh456</strain>
    </source>
</reference>
<evidence type="ECO:0000313" key="2">
    <source>
        <dbReference type="EMBL" id="BBD80122.1"/>
    </source>
</evidence>
<dbReference type="KEGG" id="rbd:ALSL_1465"/>
<dbReference type="PIRSF" id="PIRSF004681">
    <property type="entry name" value="UCP004681"/>
    <property type="match status" value="1"/>
</dbReference>
<proteinExistence type="inferred from homology"/>
<dbReference type="Proteomes" id="UP000270530">
    <property type="component" value="Chromosome"/>
</dbReference>
<dbReference type="SUPFAM" id="SSF111038">
    <property type="entry name" value="YjbQ-like"/>
    <property type="match status" value="1"/>
</dbReference>
<evidence type="ECO:0000313" key="3">
    <source>
        <dbReference type="Proteomes" id="UP000270530"/>
    </source>
</evidence>
<evidence type="ECO:0008006" key="4">
    <source>
        <dbReference type="Google" id="ProtNLM"/>
    </source>
</evidence>
<dbReference type="InterPro" id="IPR035917">
    <property type="entry name" value="YjbQ-like_sf"/>
</dbReference>
<dbReference type="Gene3D" id="2.60.120.460">
    <property type="entry name" value="YjbQ-like"/>
    <property type="match status" value="1"/>
</dbReference>
<dbReference type="RefSeq" id="WP_126537854.1">
    <property type="nucleotide sequence ID" value="NZ_AP018560.1"/>
</dbReference>
<evidence type="ECO:0000256" key="1">
    <source>
        <dbReference type="ARBA" id="ARBA00005534"/>
    </source>
</evidence>
<organism evidence="2 3">
    <name type="scientific">Aerosticca soli</name>
    <dbReference type="NCBI Taxonomy" id="2010829"/>
    <lineage>
        <taxon>Bacteria</taxon>
        <taxon>Pseudomonadati</taxon>
        <taxon>Pseudomonadota</taxon>
        <taxon>Gammaproteobacteria</taxon>
        <taxon>Lysobacterales</taxon>
        <taxon>Rhodanobacteraceae</taxon>
        <taxon>Aerosticca</taxon>
    </lineage>
</organism>
<dbReference type="EMBL" id="AP018560">
    <property type="protein sequence ID" value="BBD80122.1"/>
    <property type="molecule type" value="Genomic_DNA"/>
</dbReference>
<protein>
    <recommendedName>
        <fullName evidence="4">YjbQ family protein</fullName>
    </recommendedName>
</protein>
<accession>A0A2Z6E5D1</accession>
<dbReference type="InterPro" id="IPR001602">
    <property type="entry name" value="UPF0047_YjbQ-like"/>
</dbReference>
<gene>
    <name evidence="2" type="ORF">ALSL_1465</name>
</gene>
<reference evidence="3" key="1">
    <citation type="submission" date="2018-04" db="EMBL/GenBank/DDBJ databases">
        <authorList>
            <person name="Watanabe M."/>
            <person name="Kojima H."/>
        </authorList>
    </citation>
    <scope>NUCLEOTIDE SEQUENCE [LARGE SCALE GENOMIC DNA]</scope>
    <source>
        <strain evidence="3">Dysh456</strain>
    </source>
</reference>
<comment type="similarity">
    <text evidence="1">Belongs to the UPF0047 family.</text>
</comment>
<dbReference type="Pfam" id="PF01894">
    <property type="entry name" value="YjbQ"/>
    <property type="match status" value="1"/>
</dbReference>
<sequence length="147" mass="16134">MSTRGLPLRHITQSDITVHTRGRGLVEITAPVVEAVAASGVGLGLVHVFTTHTSCSLLIGENADPTVRDDLERWFARAVPDGDPLFRHDAEGPDDMPAHVRSILTGVDLTVPVHGGKPRLGTWQGIYLWEHRHDPHQRRITLTVLGH</sequence>
<dbReference type="PANTHER" id="PTHR30615">
    <property type="entry name" value="UNCHARACTERIZED PROTEIN YJBQ-RELATED"/>
    <property type="match status" value="1"/>
</dbReference>
<dbReference type="NCBIfam" id="TIGR00149">
    <property type="entry name" value="TIGR00149_YjbQ"/>
    <property type="match status" value="1"/>
</dbReference>
<dbReference type="AlphaFoldDB" id="A0A2Z6E5D1"/>
<name>A0A2Z6E5D1_9GAMM</name>
<keyword evidence="3" id="KW-1185">Reference proteome</keyword>
<dbReference type="PANTHER" id="PTHR30615:SF8">
    <property type="entry name" value="UPF0047 PROTEIN C4A8.02C"/>
    <property type="match status" value="1"/>
</dbReference>